<evidence type="ECO:0000259" key="2">
    <source>
        <dbReference type="PROSITE" id="PS50110"/>
    </source>
</evidence>
<feature type="domain" description="Response regulatory" evidence="2">
    <location>
        <begin position="14"/>
        <end position="142"/>
    </location>
</feature>
<dbReference type="GO" id="GO:0003677">
    <property type="term" value="F:DNA binding"/>
    <property type="evidence" value="ECO:0007669"/>
    <property type="project" value="InterPro"/>
</dbReference>
<dbReference type="GO" id="GO:0000156">
    <property type="term" value="F:phosphorelay response regulator activity"/>
    <property type="evidence" value="ECO:0007669"/>
    <property type="project" value="InterPro"/>
</dbReference>
<dbReference type="PROSITE" id="PS50930">
    <property type="entry name" value="HTH_LYTTR"/>
    <property type="match status" value="1"/>
</dbReference>
<evidence type="ECO:0000259" key="3">
    <source>
        <dbReference type="PROSITE" id="PS50930"/>
    </source>
</evidence>
<name>A0A0N9HNC2_9PSEU</name>
<dbReference type="Pfam" id="PF00072">
    <property type="entry name" value="Response_reg"/>
    <property type="match status" value="1"/>
</dbReference>
<dbReference type="InterPro" id="IPR046947">
    <property type="entry name" value="LytR-like"/>
</dbReference>
<proteinExistence type="predicted"/>
<evidence type="ECO:0000313" key="5">
    <source>
        <dbReference type="Proteomes" id="UP000063699"/>
    </source>
</evidence>
<dbReference type="OrthoDB" id="236568at2"/>
<gene>
    <name evidence="4" type="ORF">AOZ06_00505</name>
</gene>
<dbReference type="PANTHER" id="PTHR37299:SF1">
    <property type="entry name" value="STAGE 0 SPORULATION PROTEIN A HOMOLOG"/>
    <property type="match status" value="1"/>
</dbReference>
<dbReference type="Pfam" id="PF04397">
    <property type="entry name" value="LytTR"/>
    <property type="match status" value="1"/>
</dbReference>
<keyword evidence="5" id="KW-1185">Reference proteome</keyword>
<evidence type="ECO:0000313" key="4">
    <source>
        <dbReference type="EMBL" id="ALG05610.1"/>
    </source>
</evidence>
<keyword evidence="1" id="KW-0597">Phosphoprotein</keyword>
<dbReference type="Proteomes" id="UP000063699">
    <property type="component" value="Chromosome"/>
</dbReference>
<dbReference type="SMART" id="SM00850">
    <property type="entry name" value="LytTR"/>
    <property type="match status" value="1"/>
</dbReference>
<dbReference type="InterPro" id="IPR001789">
    <property type="entry name" value="Sig_transdc_resp-reg_receiver"/>
</dbReference>
<reference evidence="4 5" key="1">
    <citation type="submission" date="2015-07" db="EMBL/GenBank/DDBJ databases">
        <title>Genome sequencing of Kibdelosporangium phytohabitans.</title>
        <authorList>
            <person name="Qin S."/>
            <person name="Xing K."/>
        </authorList>
    </citation>
    <scope>NUCLEOTIDE SEQUENCE [LARGE SCALE GENOMIC DNA]</scope>
    <source>
        <strain evidence="4 5">KLBMP1111</strain>
    </source>
</reference>
<dbReference type="STRING" id="860235.AOZ06_00505"/>
<dbReference type="KEGG" id="kphy:AOZ06_00505"/>
<dbReference type="InterPro" id="IPR011006">
    <property type="entry name" value="CheY-like_superfamily"/>
</dbReference>
<protein>
    <submittedName>
        <fullName evidence="4">LytR family transcriptional regulator</fullName>
    </submittedName>
</protein>
<dbReference type="InterPro" id="IPR007492">
    <property type="entry name" value="LytTR_DNA-bd_dom"/>
</dbReference>
<dbReference type="AlphaFoldDB" id="A0A0N9HNC2"/>
<dbReference type="SUPFAM" id="SSF52172">
    <property type="entry name" value="CheY-like"/>
    <property type="match status" value="1"/>
</dbReference>
<dbReference type="Gene3D" id="3.40.50.2300">
    <property type="match status" value="1"/>
</dbReference>
<dbReference type="PANTHER" id="PTHR37299">
    <property type="entry name" value="TRANSCRIPTIONAL REGULATOR-RELATED"/>
    <property type="match status" value="1"/>
</dbReference>
<dbReference type="PROSITE" id="PS50110">
    <property type="entry name" value="RESPONSE_REGULATORY"/>
    <property type="match status" value="1"/>
</dbReference>
<accession>A0A0N9HNC2</accession>
<dbReference type="EMBL" id="CP012752">
    <property type="protein sequence ID" value="ALG05610.1"/>
    <property type="molecule type" value="Genomic_DNA"/>
</dbReference>
<evidence type="ECO:0000256" key="1">
    <source>
        <dbReference type="PROSITE-ProRule" id="PRU00169"/>
    </source>
</evidence>
<dbReference type="Gene3D" id="2.40.50.1020">
    <property type="entry name" value="LytTr DNA-binding domain"/>
    <property type="match status" value="1"/>
</dbReference>
<sequence>MHPTVTNESAAGLVVLCVDDERAGIEMITERLEGNRHVRKILTAFDAAEALRVLSGNDEELVTRRKAGMPAVDAVFCDLNMPGLTGIEMGRVLSEFNPPPCLVFVTGVGGDEAVDAFELGAVDYLLKPLNDQARVDKAVDRVIAKLRLNNLPAPGTAPGGGVAVQDERDDEVIPVELAGTTKLVARKSVRWVEAQGDYARLYTTDGSHLVRIPLAQLEERWGKVGFVRIHRSYLVPLNLITELRMGASGYTVVIGSEEKELPVSRRHTRELKDKLVRSPRAGFGS</sequence>
<feature type="modified residue" description="4-aspartylphosphate" evidence="1">
    <location>
        <position position="78"/>
    </location>
</feature>
<dbReference type="SMART" id="SM00448">
    <property type="entry name" value="REC"/>
    <property type="match status" value="1"/>
</dbReference>
<feature type="domain" description="HTH LytTR-type" evidence="3">
    <location>
        <begin position="173"/>
        <end position="277"/>
    </location>
</feature>
<dbReference type="RefSeq" id="WP_054287591.1">
    <property type="nucleotide sequence ID" value="NZ_CP012752.1"/>
</dbReference>
<organism evidence="4 5">
    <name type="scientific">Kibdelosporangium phytohabitans</name>
    <dbReference type="NCBI Taxonomy" id="860235"/>
    <lineage>
        <taxon>Bacteria</taxon>
        <taxon>Bacillati</taxon>
        <taxon>Actinomycetota</taxon>
        <taxon>Actinomycetes</taxon>
        <taxon>Pseudonocardiales</taxon>
        <taxon>Pseudonocardiaceae</taxon>
        <taxon>Kibdelosporangium</taxon>
    </lineage>
</organism>